<name>A0A3S9HM54_9BURK</name>
<proteinExistence type="predicted"/>
<dbReference type="AlphaFoldDB" id="A0A3S9HM54"/>
<gene>
    <name evidence="1" type="ORF">EJN92_15080</name>
</gene>
<dbReference type="InterPro" id="IPR011057">
    <property type="entry name" value="Mss4-like_sf"/>
</dbReference>
<organism evidence="1 2">
    <name type="scientific">Undibacterium parvum</name>
    <dbReference type="NCBI Taxonomy" id="401471"/>
    <lineage>
        <taxon>Bacteria</taxon>
        <taxon>Pseudomonadati</taxon>
        <taxon>Pseudomonadota</taxon>
        <taxon>Betaproteobacteria</taxon>
        <taxon>Burkholderiales</taxon>
        <taxon>Oxalobacteraceae</taxon>
        <taxon>Undibacterium</taxon>
    </lineage>
</organism>
<dbReference type="InterPro" id="IPR046149">
    <property type="entry name" value="DUF6151"/>
</dbReference>
<evidence type="ECO:0000313" key="2">
    <source>
        <dbReference type="Proteomes" id="UP000275663"/>
    </source>
</evidence>
<protein>
    <recommendedName>
        <fullName evidence="3">CENP-V/GFA domain-containing protein</fullName>
    </recommendedName>
</protein>
<evidence type="ECO:0000313" key="1">
    <source>
        <dbReference type="EMBL" id="AZP13203.1"/>
    </source>
</evidence>
<keyword evidence="2" id="KW-1185">Reference proteome</keyword>
<reference evidence="1 2" key="1">
    <citation type="journal article" date="2011" name="Int. J. Syst. Evol. Microbiol.">
        <title>Description of Undibacterium oligocarboniphilum sp. nov., isolated from purified water, and Undibacterium pigrum strain CCUG 49012 as the type strain of Undibacterium parvum sp. nov., and emended descriptions of the genus Undibacterium and the species Undibacterium pigrum.</title>
        <authorList>
            <person name="Eder W."/>
            <person name="Wanner G."/>
            <person name="Ludwig W."/>
            <person name="Busse H.J."/>
            <person name="Ziemke-Kageler F."/>
            <person name="Lang E."/>
        </authorList>
    </citation>
    <scope>NUCLEOTIDE SEQUENCE [LARGE SCALE GENOMIC DNA]</scope>
    <source>
        <strain evidence="1 2">DSM 23061</strain>
    </source>
</reference>
<dbReference type="Proteomes" id="UP000275663">
    <property type="component" value="Chromosome"/>
</dbReference>
<sequence length="197" mass="21667">MTKMHPIQCKCGTVRGQLDGTGVHNRVICYCTDCRAFAGFLGRTAEVLDKQGGTEIVQVAQPRLRFLQGEDRLSAVRLSEKGMVRWYASCCNTPIGNTMADPKVSFIGLIHVSLDHAQMDRDFGTKIAILNTDTALGETKPKQRGLIGVIARFIWIFVTTRISGRYKDSQLFNASGSPRVVPSILTPQELARLKGAV</sequence>
<dbReference type="Pfam" id="PF19648">
    <property type="entry name" value="DUF6151"/>
    <property type="match status" value="1"/>
</dbReference>
<dbReference type="SUPFAM" id="SSF51316">
    <property type="entry name" value="Mss4-like"/>
    <property type="match status" value="1"/>
</dbReference>
<dbReference type="OrthoDB" id="5500342at2"/>
<dbReference type="EMBL" id="CP034464">
    <property type="protein sequence ID" value="AZP13203.1"/>
    <property type="molecule type" value="Genomic_DNA"/>
</dbReference>
<dbReference type="Gene3D" id="3.90.1590.10">
    <property type="entry name" value="glutathione-dependent formaldehyde- activating enzyme (gfa)"/>
    <property type="match status" value="1"/>
</dbReference>
<accession>A0A3S9HM54</accession>
<dbReference type="RefSeq" id="WP_126128579.1">
    <property type="nucleotide sequence ID" value="NZ_CP034464.1"/>
</dbReference>
<dbReference type="KEGG" id="upv:EJN92_15080"/>
<evidence type="ECO:0008006" key="3">
    <source>
        <dbReference type="Google" id="ProtNLM"/>
    </source>
</evidence>